<feature type="compositionally biased region" description="Acidic residues" evidence="2">
    <location>
        <begin position="44"/>
        <end position="56"/>
    </location>
</feature>
<protein>
    <submittedName>
        <fullName evidence="3">Uncharacterized protein</fullName>
    </submittedName>
</protein>
<dbReference type="EMBL" id="CAUJNA010000729">
    <property type="protein sequence ID" value="CAJ1380620.1"/>
    <property type="molecule type" value="Genomic_DNA"/>
</dbReference>
<evidence type="ECO:0000256" key="1">
    <source>
        <dbReference type="SAM" id="Coils"/>
    </source>
</evidence>
<reference evidence="3" key="1">
    <citation type="submission" date="2023-08" db="EMBL/GenBank/DDBJ databases">
        <authorList>
            <person name="Chen Y."/>
            <person name="Shah S."/>
            <person name="Dougan E. K."/>
            <person name="Thang M."/>
            <person name="Chan C."/>
        </authorList>
    </citation>
    <scope>NUCLEOTIDE SEQUENCE</scope>
</reference>
<keyword evidence="4" id="KW-1185">Reference proteome</keyword>
<feature type="coiled-coil region" evidence="1">
    <location>
        <begin position="278"/>
        <end position="333"/>
    </location>
</feature>
<gene>
    <name evidence="3" type="ORF">EVOR1521_LOCUS8521</name>
</gene>
<sequence>MASASGRVRQIAHTARQVITESRRLLQSASLSSLGSFSSRREAEEPEEPAEAEPEPAEPCRSPVKPAGTEPVAGWSSQGVSMLDDEQMALQLEQRFEESMRKHRQAVRKAEELYSQVLAEQEEVTRSFAVAKLKEEANAFKQEASKADALSRQRAAEQRDLKLKLQGAVDLAKADLAALAQQRAESEKQKRAAVRGKQKRLRGVKQSCAEMREQLESLEHQSQDSERGMQAAQQAFNHARHSAMEVSALAKALKNRVPEVETSCDTGGSGGGAGEQQLAAAQERCLELKQELALAVEAEMEPVEVPAQLTAELAELKEEHQELLKSRDSERLQELAALLEVRVEKPPRQPDVFEEQHLQELCEVEMRISGLELDHLETCEAVRAERRAARVAEGGDLPSEPSTALREARLCRRGWQLLGKLDLTELPAVMGNLRRRLAAAQAFLEERRQVGLQSPRKTVLQTEQLELQQEALEQRLRGLERCAACAGELRRRRREDFFRGASLRTRLEVALKAESAMGAELAVGLEEESRQATAWAAAKLRAEAKEAQECRRIAAELADAEVTEWSRRRMGLQDVGDELDARHRLLRRGMACAAEALEYQGDTIAQLQEEVEDCKKIRAWMEVASEAESAALHAALCSLNVEKAADNGDGDISQHA</sequence>
<keyword evidence="1" id="KW-0175">Coiled coil</keyword>
<evidence type="ECO:0000313" key="3">
    <source>
        <dbReference type="EMBL" id="CAJ1380620.1"/>
    </source>
</evidence>
<comment type="caution">
    <text evidence="3">The sequence shown here is derived from an EMBL/GenBank/DDBJ whole genome shotgun (WGS) entry which is preliminary data.</text>
</comment>
<feature type="region of interest" description="Disordered" evidence="2">
    <location>
        <begin position="184"/>
        <end position="206"/>
    </location>
</feature>
<evidence type="ECO:0000256" key="2">
    <source>
        <dbReference type="SAM" id="MobiDB-lite"/>
    </source>
</evidence>
<feature type="region of interest" description="Disordered" evidence="2">
    <location>
        <begin position="30"/>
        <end position="80"/>
    </location>
</feature>
<proteinExistence type="predicted"/>
<name>A0AA36I5R3_9DINO</name>
<accession>A0AA36I5R3</accession>
<dbReference type="Proteomes" id="UP001178507">
    <property type="component" value="Unassembled WGS sequence"/>
</dbReference>
<dbReference type="AlphaFoldDB" id="A0AA36I5R3"/>
<feature type="compositionally biased region" description="Basic residues" evidence="2">
    <location>
        <begin position="191"/>
        <end position="203"/>
    </location>
</feature>
<evidence type="ECO:0000313" key="4">
    <source>
        <dbReference type="Proteomes" id="UP001178507"/>
    </source>
</evidence>
<organism evidence="3 4">
    <name type="scientific">Effrenium voratum</name>
    <dbReference type="NCBI Taxonomy" id="2562239"/>
    <lineage>
        <taxon>Eukaryota</taxon>
        <taxon>Sar</taxon>
        <taxon>Alveolata</taxon>
        <taxon>Dinophyceae</taxon>
        <taxon>Suessiales</taxon>
        <taxon>Symbiodiniaceae</taxon>
        <taxon>Effrenium</taxon>
    </lineage>
</organism>